<keyword evidence="1" id="KW-0472">Membrane</keyword>
<dbReference type="AlphaFoldDB" id="A0A6C0DB34"/>
<dbReference type="InterPro" id="IPR002654">
    <property type="entry name" value="Glyco_trans_25"/>
</dbReference>
<evidence type="ECO:0000256" key="1">
    <source>
        <dbReference type="SAM" id="Phobius"/>
    </source>
</evidence>
<reference evidence="3" key="1">
    <citation type="journal article" date="2020" name="Nature">
        <title>Giant virus diversity and host interactions through global metagenomics.</title>
        <authorList>
            <person name="Schulz F."/>
            <person name="Roux S."/>
            <person name="Paez-Espino D."/>
            <person name="Jungbluth S."/>
            <person name="Walsh D.A."/>
            <person name="Denef V.J."/>
            <person name="McMahon K.D."/>
            <person name="Konstantinidis K.T."/>
            <person name="Eloe-Fadrosh E.A."/>
            <person name="Kyrpides N.C."/>
            <person name="Woyke T."/>
        </authorList>
    </citation>
    <scope>NUCLEOTIDE SEQUENCE</scope>
    <source>
        <strain evidence="3">GVMAG-M-3300023174-131</strain>
    </source>
</reference>
<evidence type="ECO:0000259" key="2">
    <source>
        <dbReference type="Pfam" id="PF01755"/>
    </source>
</evidence>
<keyword evidence="1" id="KW-0812">Transmembrane</keyword>
<dbReference type="SUPFAM" id="SSF53448">
    <property type="entry name" value="Nucleotide-diphospho-sugar transferases"/>
    <property type="match status" value="1"/>
</dbReference>
<dbReference type="EMBL" id="MN739567">
    <property type="protein sequence ID" value="QHT13384.1"/>
    <property type="molecule type" value="Genomic_DNA"/>
</dbReference>
<feature type="domain" description="Glycosyl transferase family 25" evidence="2">
    <location>
        <begin position="3"/>
        <end position="135"/>
    </location>
</feature>
<keyword evidence="1" id="KW-1133">Transmembrane helix</keyword>
<accession>A0A6C0DB34</accession>
<proteinExistence type="predicted"/>
<sequence>MFTKILYINLDRRPERDDHINNQLKKINWKGPIERISAVDGKYLNLESVRHLIGPNALKEALDTTPKEFAPGSYMTRGAIGCALSHRDAYINILKDDHDKVLILEDDVVLDDNFNEKIAEYMNNIPDYDILYLGYHESKSPVPINYAVAKPNGVVFGTYGMVIDKKAVPTLLKLFPIQGQIDSQLSYLYSSLDVYHLNNVIVHGEHSFVSNLGSDVQVIEGFNSICGKSNNNYFIIIFLLFLVLGYYYLNKNVSKESLP</sequence>
<name>A0A6C0DB34_9ZZZZ</name>
<protein>
    <recommendedName>
        <fullName evidence="2">Glycosyl transferase family 25 domain-containing protein</fullName>
    </recommendedName>
</protein>
<dbReference type="Pfam" id="PF01755">
    <property type="entry name" value="Glyco_transf_25"/>
    <property type="match status" value="1"/>
</dbReference>
<evidence type="ECO:0000313" key="3">
    <source>
        <dbReference type="EMBL" id="QHT13384.1"/>
    </source>
</evidence>
<organism evidence="3">
    <name type="scientific">viral metagenome</name>
    <dbReference type="NCBI Taxonomy" id="1070528"/>
    <lineage>
        <taxon>unclassified sequences</taxon>
        <taxon>metagenomes</taxon>
        <taxon>organismal metagenomes</taxon>
    </lineage>
</organism>
<dbReference type="InterPro" id="IPR029044">
    <property type="entry name" value="Nucleotide-diphossugar_trans"/>
</dbReference>
<feature type="transmembrane region" description="Helical" evidence="1">
    <location>
        <begin position="232"/>
        <end position="249"/>
    </location>
</feature>
<dbReference type="CDD" id="cd06532">
    <property type="entry name" value="Glyco_transf_25"/>
    <property type="match status" value="1"/>
</dbReference>